<sequence length="388" mass="42578">MFTPIVPLGGLLGWQFLQRTQESQQQSLATSATVERDMAEFEARIAQVQTAEELVNDFRLLRIALGAFGLSDDINNTYFIRKVLEEGTEDSQALANRLSDTRYYDLAEAFGFGAYETPNNAFGAIEDRIRAGTDTLPARQREAAGDRALLLIDRLDALTTQLGAEEKDPAAEAILRGEIQELWPAVMGNPRLREAMLSTFGVAEGFEALPQATQVEVMRQKVVGLFEGRPAAQMTGFTDRIRQSYTERQFEIAVGEQAQELRLALNLERALPAIAGDPDDADDTMWFKIMGSSPLRAVFDTAFGLPDAFAALDIDKQLEVYKQRARSVFGSSEVSQFTDPEAREALVRLYLVRTELNGTASSPGASSAALTILSGVTSGSLFTTLLSR</sequence>
<dbReference type="AlphaFoldDB" id="A0A1N6H0J0"/>
<dbReference type="RefSeq" id="WP_074256920.1">
    <property type="nucleotide sequence ID" value="NZ_FSRL01000001.1"/>
</dbReference>
<dbReference type="Gene3D" id="1.10.3700.10">
    <property type="entry name" value="AGR C 984p-like"/>
    <property type="match status" value="2"/>
</dbReference>
<dbReference type="Pfam" id="PF06748">
    <property type="entry name" value="DUF1217"/>
    <property type="match status" value="2"/>
</dbReference>
<protein>
    <recommendedName>
        <fullName evidence="3">Flagellar protein</fullName>
    </recommendedName>
</protein>
<organism evidence="1 2">
    <name type="scientific">Vannielia litorea</name>
    <dbReference type="NCBI Taxonomy" id="1217970"/>
    <lineage>
        <taxon>Bacteria</taxon>
        <taxon>Pseudomonadati</taxon>
        <taxon>Pseudomonadota</taxon>
        <taxon>Alphaproteobacteria</taxon>
        <taxon>Rhodobacterales</taxon>
        <taxon>Paracoccaceae</taxon>
        <taxon>Vannielia</taxon>
    </lineage>
</organism>
<proteinExistence type="predicted"/>
<gene>
    <name evidence="1" type="ORF">SAMN05444002_2963</name>
</gene>
<keyword evidence="2" id="KW-1185">Reference proteome</keyword>
<evidence type="ECO:0000313" key="1">
    <source>
        <dbReference type="EMBL" id="SIO13266.1"/>
    </source>
</evidence>
<dbReference type="STRING" id="1217970.SAMN05444002_2963"/>
<evidence type="ECO:0000313" key="2">
    <source>
        <dbReference type="Proteomes" id="UP000184932"/>
    </source>
</evidence>
<dbReference type="InterPro" id="IPR023157">
    <property type="entry name" value="AGR-C-984p-like_sf"/>
</dbReference>
<accession>A0A1N6H0J0</accession>
<dbReference type="SUPFAM" id="SSF158837">
    <property type="entry name" value="AGR C 984p-like"/>
    <property type="match status" value="2"/>
</dbReference>
<dbReference type="Proteomes" id="UP000184932">
    <property type="component" value="Unassembled WGS sequence"/>
</dbReference>
<name>A0A1N6H0J0_9RHOB</name>
<reference evidence="2" key="1">
    <citation type="submission" date="2016-11" db="EMBL/GenBank/DDBJ databases">
        <authorList>
            <person name="Varghese N."/>
            <person name="Submissions S."/>
        </authorList>
    </citation>
    <scope>NUCLEOTIDE SEQUENCE [LARGE SCALE GENOMIC DNA]</scope>
    <source>
        <strain evidence="2">DSM 29440</strain>
    </source>
</reference>
<dbReference type="EMBL" id="FSRL01000001">
    <property type="protein sequence ID" value="SIO13266.1"/>
    <property type="molecule type" value="Genomic_DNA"/>
</dbReference>
<dbReference type="InterPro" id="IPR010626">
    <property type="entry name" value="DUF1217"/>
</dbReference>
<evidence type="ECO:0008006" key="3">
    <source>
        <dbReference type="Google" id="ProtNLM"/>
    </source>
</evidence>